<sequence>MSLTCVDMVSLARPTEQSCVTSCLCHTVGSTYIVLW</sequence>
<organism evidence="1">
    <name type="scientific">Anguilla anguilla</name>
    <name type="common">European freshwater eel</name>
    <name type="synonym">Muraena anguilla</name>
    <dbReference type="NCBI Taxonomy" id="7936"/>
    <lineage>
        <taxon>Eukaryota</taxon>
        <taxon>Metazoa</taxon>
        <taxon>Chordata</taxon>
        <taxon>Craniata</taxon>
        <taxon>Vertebrata</taxon>
        <taxon>Euteleostomi</taxon>
        <taxon>Actinopterygii</taxon>
        <taxon>Neopterygii</taxon>
        <taxon>Teleostei</taxon>
        <taxon>Anguilliformes</taxon>
        <taxon>Anguillidae</taxon>
        <taxon>Anguilla</taxon>
    </lineage>
</organism>
<accession>A0A0E9QJ28</accession>
<protein>
    <submittedName>
        <fullName evidence="1">Uncharacterized protein</fullName>
    </submittedName>
</protein>
<dbReference type="EMBL" id="GBXM01092237">
    <property type="protein sequence ID" value="JAH16340.1"/>
    <property type="molecule type" value="Transcribed_RNA"/>
</dbReference>
<name>A0A0E9QJ28_ANGAN</name>
<dbReference type="AlphaFoldDB" id="A0A0E9QJ28"/>
<proteinExistence type="predicted"/>
<reference evidence="1" key="2">
    <citation type="journal article" date="2015" name="Fish Shellfish Immunol.">
        <title>Early steps in the European eel (Anguilla anguilla)-Vibrio vulnificus interaction in the gills: Role of the RtxA13 toxin.</title>
        <authorList>
            <person name="Callol A."/>
            <person name="Pajuelo D."/>
            <person name="Ebbesson L."/>
            <person name="Teles M."/>
            <person name="MacKenzie S."/>
            <person name="Amaro C."/>
        </authorList>
    </citation>
    <scope>NUCLEOTIDE SEQUENCE</scope>
</reference>
<reference evidence="1" key="1">
    <citation type="submission" date="2014-11" db="EMBL/GenBank/DDBJ databases">
        <authorList>
            <person name="Amaro Gonzalez C."/>
        </authorList>
    </citation>
    <scope>NUCLEOTIDE SEQUENCE</scope>
</reference>
<evidence type="ECO:0000313" key="1">
    <source>
        <dbReference type="EMBL" id="JAH16340.1"/>
    </source>
</evidence>